<gene>
    <name evidence="1" type="ORF">psyc5s11_29960</name>
</gene>
<evidence type="ECO:0000313" key="1">
    <source>
        <dbReference type="EMBL" id="BCZ46929.1"/>
    </source>
</evidence>
<dbReference type="Proteomes" id="UP000824633">
    <property type="component" value="Chromosome"/>
</dbReference>
<evidence type="ECO:0000313" key="2">
    <source>
        <dbReference type="Proteomes" id="UP000824633"/>
    </source>
</evidence>
<name>A0ABM7T6G6_9CLOT</name>
<dbReference type="EMBL" id="AP024849">
    <property type="protein sequence ID" value="BCZ46929.1"/>
    <property type="molecule type" value="Genomic_DNA"/>
</dbReference>
<organism evidence="1 2">
    <name type="scientific">Clostridium gelidum</name>
    <dbReference type="NCBI Taxonomy" id="704125"/>
    <lineage>
        <taxon>Bacteria</taxon>
        <taxon>Bacillati</taxon>
        <taxon>Bacillota</taxon>
        <taxon>Clostridia</taxon>
        <taxon>Eubacteriales</taxon>
        <taxon>Clostridiaceae</taxon>
        <taxon>Clostridium</taxon>
    </lineage>
</organism>
<dbReference type="RefSeq" id="WP_224033324.1">
    <property type="nucleotide sequence ID" value="NZ_AP024849.1"/>
</dbReference>
<proteinExistence type="predicted"/>
<accession>A0ABM7T6G6</accession>
<keyword evidence="2" id="KW-1185">Reference proteome</keyword>
<protein>
    <submittedName>
        <fullName evidence="1">Uncharacterized protein</fullName>
    </submittedName>
</protein>
<reference evidence="2" key="1">
    <citation type="submission" date="2021-07" db="EMBL/GenBank/DDBJ databases">
        <title>Complete genome sequencing of a Clostridium isolate.</title>
        <authorList>
            <person name="Ueki A."/>
            <person name="Tonouchi A."/>
        </authorList>
    </citation>
    <scope>NUCLEOTIDE SEQUENCE [LARGE SCALE GENOMIC DNA]</scope>
    <source>
        <strain evidence="2">C5S11</strain>
    </source>
</reference>
<sequence length="70" mass="8021">MSAWNYEDNWDLKAGGIQLFTTVRTKEYGEHKFFNVFYPVSGGQSISLIFHNDSGASKVLWVDFNILENS</sequence>